<evidence type="ECO:0000256" key="4">
    <source>
        <dbReference type="SAM" id="MobiDB-lite"/>
    </source>
</evidence>
<comment type="similarity">
    <text evidence="3">Belongs to the bacterial ribosomal protein bS16 family.</text>
</comment>
<evidence type="ECO:0000256" key="2">
    <source>
        <dbReference type="ARBA" id="ARBA00023274"/>
    </source>
</evidence>
<dbReference type="EMBL" id="JACHOR010000001">
    <property type="protein sequence ID" value="MBB5745039.1"/>
    <property type="molecule type" value="Genomic_DNA"/>
</dbReference>
<dbReference type="RefSeq" id="WP_183211976.1">
    <property type="nucleotide sequence ID" value="NZ_JACHOR010000001.1"/>
</dbReference>
<keyword evidence="6" id="KW-1185">Reference proteome</keyword>
<dbReference type="InterPro" id="IPR023803">
    <property type="entry name" value="Ribosomal_bS16_dom_sf"/>
</dbReference>
<keyword evidence="2 3" id="KW-0687">Ribonucleoprotein</keyword>
<dbReference type="GO" id="GO:0015935">
    <property type="term" value="C:small ribosomal subunit"/>
    <property type="evidence" value="ECO:0007669"/>
    <property type="project" value="TreeGrafter"/>
</dbReference>
<accession>A0A7W9CGA8</accession>
<dbReference type="PANTHER" id="PTHR12919:SF20">
    <property type="entry name" value="SMALL RIBOSOMAL SUBUNIT PROTEIN BS16M"/>
    <property type="match status" value="1"/>
</dbReference>
<feature type="compositionally biased region" description="Low complexity" evidence="4">
    <location>
        <begin position="163"/>
        <end position="175"/>
    </location>
</feature>
<evidence type="ECO:0000256" key="3">
    <source>
        <dbReference type="HAMAP-Rule" id="MF_00385"/>
    </source>
</evidence>
<dbReference type="InterPro" id="IPR020592">
    <property type="entry name" value="Ribosomal_bS16_CS"/>
</dbReference>
<proteinExistence type="inferred from homology"/>
<dbReference type="GO" id="GO:0003735">
    <property type="term" value="F:structural constituent of ribosome"/>
    <property type="evidence" value="ECO:0007669"/>
    <property type="project" value="InterPro"/>
</dbReference>
<dbReference type="PANTHER" id="PTHR12919">
    <property type="entry name" value="30S RIBOSOMAL PROTEIN S16"/>
    <property type="match status" value="1"/>
</dbReference>
<dbReference type="GO" id="GO:0006412">
    <property type="term" value="P:translation"/>
    <property type="evidence" value="ECO:0007669"/>
    <property type="project" value="UniProtKB-UniRule"/>
</dbReference>
<dbReference type="Proteomes" id="UP000545037">
    <property type="component" value="Unassembled WGS sequence"/>
</dbReference>
<dbReference type="HAMAP" id="MF_00385">
    <property type="entry name" value="Ribosomal_bS16"/>
    <property type="match status" value="1"/>
</dbReference>
<sequence>MLKIRLARGGAKKRPYYYIVVADSHAPRDGKFIERVGTYNPMLPRDGEKPRVSLKADRISEWLSKGAQPTDRVARFISQDESLAGKVKWSQSNNPNKGTPGKKAQERAAERAQREADRAEAEAAAKIEAAEAAQKAKEEAAAAAEAAKNAPPAEEPAAEEAAPEAAAEEAPAAEEPAAEDKTEA</sequence>
<dbReference type="InterPro" id="IPR000307">
    <property type="entry name" value="Ribosomal_bS16"/>
</dbReference>
<evidence type="ECO:0000313" key="6">
    <source>
        <dbReference type="Proteomes" id="UP000545037"/>
    </source>
</evidence>
<evidence type="ECO:0000313" key="5">
    <source>
        <dbReference type="EMBL" id="MBB5745039.1"/>
    </source>
</evidence>
<dbReference type="Gene3D" id="3.30.1320.10">
    <property type="match status" value="1"/>
</dbReference>
<comment type="caution">
    <text evidence="5">The sequence shown here is derived from an EMBL/GenBank/DDBJ whole genome shotgun (WGS) entry which is preliminary data.</text>
</comment>
<keyword evidence="1 3" id="KW-0689">Ribosomal protein</keyword>
<dbReference type="AlphaFoldDB" id="A0A7W9CGA8"/>
<evidence type="ECO:0000256" key="1">
    <source>
        <dbReference type="ARBA" id="ARBA00022980"/>
    </source>
</evidence>
<dbReference type="GO" id="GO:0005737">
    <property type="term" value="C:cytoplasm"/>
    <property type="evidence" value="ECO:0007669"/>
    <property type="project" value="UniProtKB-ARBA"/>
</dbReference>
<organism evidence="5 6">
    <name type="scientific">Brevundimonas variabilis</name>
    <dbReference type="NCBI Taxonomy" id="74312"/>
    <lineage>
        <taxon>Bacteria</taxon>
        <taxon>Pseudomonadati</taxon>
        <taxon>Pseudomonadota</taxon>
        <taxon>Alphaproteobacteria</taxon>
        <taxon>Caulobacterales</taxon>
        <taxon>Caulobacteraceae</taxon>
        <taxon>Brevundimonas</taxon>
    </lineage>
</organism>
<dbReference type="Pfam" id="PF00886">
    <property type="entry name" value="Ribosomal_S16"/>
    <property type="match status" value="1"/>
</dbReference>
<feature type="region of interest" description="Disordered" evidence="4">
    <location>
        <begin position="81"/>
        <end position="184"/>
    </location>
</feature>
<protein>
    <recommendedName>
        <fullName evidence="3">Small ribosomal subunit protein bS16</fullName>
    </recommendedName>
</protein>
<dbReference type="PROSITE" id="PS00732">
    <property type="entry name" value="RIBOSOMAL_S16"/>
    <property type="match status" value="1"/>
</dbReference>
<dbReference type="NCBIfam" id="TIGR00002">
    <property type="entry name" value="S16"/>
    <property type="match status" value="1"/>
</dbReference>
<feature type="compositionally biased region" description="Low complexity" evidence="4">
    <location>
        <begin position="141"/>
        <end position="152"/>
    </location>
</feature>
<gene>
    <name evidence="3" type="primary">rpsP</name>
    <name evidence="5" type="ORF">GGR13_000611</name>
</gene>
<name>A0A7W9CGA8_9CAUL</name>
<dbReference type="SUPFAM" id="SSF54565">
    <property type="entry name" value="Ribosomal protein S16"/>
    <property type="match status" value="1"/>
</dbReference>
<reference evidence="5 6" key="1">
    <citation type="submission" date="2020-08" db="EMBL/GenBank/DDBJ databases">
        <title>Genomic Encyclopedia of Type Strains, Phase IV (KMG-IV): sequencing the most valuable type-strain genomes for metagenomic binning, comparative biology and taxonomic classification.</title>
        <authorList>
            <person name="Goeker M."/>
        </authorList>
    </citation>
    <scope>NUCLEOTIDE SEQUENCE [LARGE SCALE GENOMIC DNA]</scope>
    <source>
        <strain evidence="5 6">DSM 4737</strain>
    </source>
</reference>
<feature type="compositionally biased region" description="Basic and acidic residues" evidence="4">
    <location>
        <begin position="103"/>
        <end position="140"/>
    </location>
</feature>